<organism evidence="3 4">
    <name type="scientific">Rhodocollybia butyracea</name>
    <dbReference type="NCBI Taxonomy" id="206335"/>
    <lineage>
        <taxon>Eukaryota</taxon>
        <taxon>Fungi</taxon>
        <taxon>Dikarya</taxon>
        <taxon>Basidiomycota</taxon>
        <taxon>Agaricomycotina</taxon>
        <taxon>Agaricomycetes</taxon>
        <taxon>Agaricomycetidae</taxon>
        <taxon>Agaricales</taxon>
        <taxon>Marasmiineae</taxon>
        <taxon>Omphalotaceae</taxon>
        <taxon>Rhodocollybia</taxon>
    </lineage>
</organism>
<comment type="caution">
    <text evidence="3">The sequence shown here is derived from an EMBL/GenBank/DDBJ whole genome shotgun (WGS) entry which is preliminary data.</text>
</comment>
<protein>
    <submittedName>
        <fullName evidence="3">Uncharacterized protein</fullName>
    </submittedName>
</protein>
<evidence type="ECO:0000313" key="4">
    <source>
        <dbReference type="Proteomes" id="UP000772434"/>
    </source>
</evidence>
<sequence>MRSVISLQPSGVSIFGVSLLLLSTIFAVAHGAPHHPHTPGKTDVGSKDTLDAFSAIDDGHNPASTSPSPYLNLNEEGPTEFASHSAGGVSLGRRAKGARPKVKAKPTKPSGGNSNSGLAKSVISKTLSEAIPNTIPLVIPDGSLWSENSPESPSDTSIEDPSV</sequence>
<feature type="compositionally biased region" description="Polar residues" evidence="1">
    <location>
        <begin position="145"/>
        <end position="156"/>
    </location>
</feature>
<dbReference type="EMBL" id="JADNRY010000058">
    <property type="protein sequence ID" value="KAF9068697.1"/>
    <property type="molecule type" value="Genomic_DNA"/>
</dbReference>
<name>A0A9P5PUD8_9AGAR</name>
<feature type="compositionally biased region" description="Polar residues" evidence="1">
    <location>
        <begin position="110"/>
        <end position="119"/>
    </location>
</feature>
<keyword evidence="4" id="KW-1185">Reference proteome</keyword>
<evidence type="ECO:0000256" key="2">
    <source>
        <dbReference type="SAM" id="SignalP"/>
    </source>
</evidence>
<feature type="compositionally biased region" description="Polar residues" evidence="1">
    <location>
        <begin position="62"/>
        <end position="71"/>
    </location>
</feature>
<feature type="region of interest" description="Disordered" evidence="1">
    <location>
        <begin position="137"/>
        <end position="163"/>
    </location>
</feature>
<reference evidence="3" key="1">
    <citation type="submission" date="2020-11" db="EMBL/GenBank/DDBJ databases">
        <authorList>
            <consortium name="DOE Joint Genome Institute"/>
            <person name="Ahrendt S."/>
            <person name="Riley R."/>
            <person name="Andreopoulos W."/>
            <person name="Labutti K."/>
            <person name="Pangilinan J."/>
            <person name="Ruiz-Duenas F.J."/>
            <person name="Barrasa J.M."/>
            <person name="Sanchez-Garcia M."/>
            <person name="Camarero S."/>
            <person name="Miyauchi S."/>
            <person name="Serrano A."/>
            <person name="Linde D."/>
            <person name="Babiker R."/>
            <person name="Drula E."/>
            <person name="Ayuso-Fernandez I."/>
            <person name="Pacheco R."/>
            <person name="Padilla G."/>
            <person name="Ferreira P."/>
            <person name="Barriuso J."/>
            <person name="Kellner H."/>
            <person name="Castanera R."/>
            <person name="Alfaro M."/>
            <person name="Ramirez L."/>
            <person name="Pisabarro A.G."/>
            <person name="Kuo A."/>
            <person name="Tritt A."/>
            <person name="Lipzen A."/>
            <person name="He G."/>
            <person name="Yan M."/>
            <person name="Ng V."/>
            <person name="Cullen D."/>
            <person name="Martin F."/>
            <person name="Rosso M.-N."/>
            <person name="Henrissat B."/>
            <person name="Hibbett D."/>
            <person name="Martinez A.T."/>
            <person name="Grigoriev I.V."/>
        </authorList>
    </citation>
    <scope>NUCLEOTIDE SEQUENCE</scope>
    <source>
        <strain evidence="3">AH 40177</strain>
    </source>
</reference>
<dbReference type="AlphaFoldDB" id="A0A9P5PUD8"/>
<evidence type="ECO:0000256" key="1">
    <source>
        <dbReference type="SAM" id="MobiDB-lite"/>
    </source>
</evidence>
<gene>
    <name evidence="3" type="ORF">BDP27DRAFT_775835</name>
</gene>
<accession>A0A9P5PUD8</accession>
<evidence type="ECO:0000313" key="3">
    <source>
        <dbReference type="EMBL" id="KAF9068697.1"/>
    </source>
</evidence>
<feature type="region of interest" description="Disordered" evidence="1">
    <location>
        <begin position="34"/>
        <end position="119"/>
    </location>
</feature>
<feature type="signal peptide" evidence="2">
    <location>
        <begin position="1"/>
        <end position="31"/>
    </location>
</feature>
<feature type="chain" id="PRO_5040444773" evidence="2">
    <location>
        <begin position="32"/>
        <end position="163"/>
    </location>
</feature>
<keyword evidence="2" id="KW-0732">Signal</keyword>
<proteinExistence type="predicted"/>
<feature type="compositionally biased region" description="Basic residues" evidence="1">
    <location>
        <begin position="93"/>
        <end position="106"/>
    </location>
</feature>
<dbReference type="Proteomes" id="UP000772434">
    <property type="component" value="Unassembled WGS sequence"/>
</dbReference>